<gene>
    <name evidence="2" type="ORF">SLS53_002875</name>
</gene>
<feature type="region of interest" description="Disordered" evidence="1">
    <location>
        <begin position="1"/>
        <end position="72"/>
    </location>
</feature>
<dbReference type="EMBL" id="JAJSPL020000008">
    <property type="protein sequence ID" value="KAK7745379.1"/>
    <property type="molecule type" value="Genomic_DNA"/>
</dbReference>
<dbReference type="InterPro" id="IPR036249">
    <property type="entry name" value="Thioredoxin-like_sf"/>
</dbReference>
<feature type="region of interest" description="Disordered" evidence="1">
    <location>
        <begin position="187"/>
        <end position="223"/>
    </location>
</feature>
<dbReference type="Gene3D" id="3.40.30.10">
    <property type="entry name" value="Glutaredoxin"/>
    <property type="match status" value="1"/>
</dbReference>
<accession>A0AAN9UJH2</accession>
<feature type="region of interest" description="Disordered" evidence="1">
    <location>
        <begin position="384"/>
        <end position="403"/>
    </location>
</feature>
<feature type="compositionally biased region" description="Basic and acidic residues" evidence="1">
    <location>
        <begin position="272"/>
        <end position="282"/>
    </location>
</feature>
<dbReference type="Proteomes" id="UP001320245">
    <property type="component" value="Unassembled WGS sequence"/>
</dbReference>
<name>A0AAN9UJH2_9PEZI</name>
<keyword evidence="3" id="KW-1185">Reference proteome</keyword>
<reference evidence="2 3" key="1">
    <citation type="journal article" date="2023" name="PLoS ONE">
        <title>Cytospora paraplurivora sp. nov. isolated from orchards with fruit tree decline syndrome in Ontario, Canada.</title>
        <authorList>
            <person name="Ilyukhin E."/>
            <person name="Nguyen H.D.T."/>
            <person name="Castle A.J."/>
            <person name="Ellouze W."/>
        </authorList>
    </citation>
    <scope>NUCLEOTIDE SEQUENCE [LARGE SCALE GENOMIC DNA]</scope>
    <source>
        <strain evidence="2 3">FDS-564</strain>
    </source>
</reference>
<feature type="compositionally biased region" description="Low complexity" evidence="1">
    <location>
        <begin position="57"/>
        <end position="71"/>
    </location>
</feature>
<sequence>MASEDASSSNSAVAPAPAATPADTPADTPATAPTPGEDAAPSPAPAPAKAKAKSKATAKTTTKGKASAASKSYNSYNDDPALWIYTSLTAGNMHIVTATSRLETILRANRVPFKAVDLAVDDRARMLWGRRAGKAADGRVRRLPALVQMGKVLGDIVEIEEWNEYGELKQHVKIYFDEFTQPAKGSVAPVPKYKQPADKAPHPPAALNPPPAAPREKSAAEEHANKVAQAVLREHHHGGGVRQQTRGVAEDAALRAKQLEQKAKQARIKTLREKVGGAKKGDGAGAEVEAGQPPTEELSQLSVADPTASSSTTATGTGTGAGTGTGLQSPTTGAWGESGTGASIGGAPRTVQSPTKTTWVAPAESSLAEGTFAGARVASAPAEEIAKVESQTSIPEVPDEEAV</sequence>
<feature type="compositionally biased region" description="Pro residues" evidence="1">
    <location>
        <begin position="202"/>
        <end position="213"/>
    </location>
</feature>
<comment type="caution">
    <text evidence="2">The sequence shown here is derived from an EMBL/GenBank/DDBJ whole genome shotgun (WGS) entry which is preliminary data.</text>
</comment>
<evidence type="ECO:0000313" key="3">
    <source>
        <dbReference type="Proteomes" id="UP001320245"/>
    </source>
</evidence>
<dbReference type="AlphaFoldDB" id="A0AAN9UJH2"/>
<evidence type="ECO:0000313" key="2">
    <source>
        <dbReference type="EMBL" id="KAK7745379.1"/>
    </source>
</evidence>
<proteinExistence type="predicted"/>
<feature type="compositionally biased region" description="Basic and acidic residues" evidence="1">
    <location>
        <begin position="214"/>
        <end position="223"/>
    </location>
</feature>
<protein>
    <submittedName>
        <fullName evidence="2">Uncharacterized protein</fullName>
    </submittedName>
</protein>
<feature type="compositionally biased region" description="Low complexity" evidence="1">
    <location>
        <begin position="1"/>
        <end position="41"/>
    </location>
</feature>
<organism evidence="2 3">
    <name type="scientific">Cytospora paraplurivora</name>
    <dbReference type="NCBI Taxonomy" id="2898453"/>
    <lineage>
        <taxon>Eukaryota</taxon>
        <taxon>Fungi</taxon>
        <taxon>Dikarya</taxon>
        <taxon>Ascomycota</taxon>
        <taxon>Pezizomycotina</taxon>
        <taxon>Sordariomycetes</taxon>
        <taxon>Sordariomycetidae</taxon>
        <taxon>Diaporthales</taxon>
        <taxon>Cytosporaceae</taxon>
        <taxon>Cytospora</taxon>
    </lineage>
</organism>
<dbReference type="SUPFAM" id="SSF52833">
    <property type="entry name" value="Thioredoxin-like"/>
    <property type="match status" value="1"/>
</dbReference>
<evidence type="ECO:0000256" key="1">
    <source>
        <dbReference type="SAM" id="MobiDB-lite"/>
    </source>
</evidence>
<feature type="compositionally biased region" description="Low complexity" evidence="1">
    <location>
        <begin position="307"/>
        <end position="316"/>
    </location>
</feature>
<feature type="region of interest" description="Disordered" evidence="1">
    <location>
        <begin position="272"/>
        <end position="364"/>
    </location>
</feature>